<dbReference type="SUPFAM" id="SSF56436">
    <property type="entry name" value="C-type lectin-like"/>
    <property type="match status" value="1"/>
</dbReference>
<proteinExistence type="predicted"/>
<dbReference type="RefSeq" id="XP_055889661.1">
    <property type="nucleotide sequence ID" value="XM_056033686.1"/>
</dbReference>
<sequence>MRCVLILLLLSFSFGRESENKRRVRRKTISVFAVKCRKTPGFRAYEQGNVKMCIYYSEKKTTYYHADAHCKSFGGRLALLDTDTKFHMVSSIKNAWVRYKDDETLCSCLRCINLTYHMCITDPKVYLCQINIV</sequence>
<dbReference type="Gene3D" id="3.10.100.10">
    <property type="entry name" value="Mannose-Binding Protein A, subunit A"/>
    <property type="match status" value="1"/>
</dbReference>
<gene>
    <name evidence="3 4" type="primary">LOC129926944</name>
</gene>
<reference evidence="3 4" key="1">
    <citation type="submission" date="2025-04" db="UniProtKB">
        <authorList>
            <consortium name="RefSeq"/>
        </authorList>
    </citation>
    <scope>IDENTIFICATION</scope>
</reference>
<dbReference type="Proteomes" id="UP001165740">
    <property type="component" value="Chromosome 6"/>
</dbReference>
<dbReference type="AlphaFoldDB" id="A0A9W3AR18"/>
<dbReference type="RefSeq" id="XP_055889660.1">
    <property type="nucleotide sequence ID" value="XM_056033685.1"/>
</dbReference>
<name>A0A9W3AR18_BIOGL</name>
<evidence type="ECO:0000313" key="3">
    <source>
        <dbReference type="RefSeq" id="XP_055889660.1"/>
    </source>
</evidence>
<keyword evidence="2" id="KW-1185">Reference proteome</keyword>
<protein>
    <submittedName>
        <fullName evidence="3 4">Uncharacterized protein LOC129926944</fullName>
    </submittedName>
</protein>
<evidence type="ECO:0000313" key="4">
    <source>
        <dbReference type="RefSeq" id="XP_055889661.1"/>
    </source>
</evidence>
<dbReference type="InterPro" id="IPR016186">
    <property type="entry name" value="C-type_lectin-like/link_sf"/>
</dbReference>
<evidence type="ECO:0000256" key="1">
    <source>
        <dbReference type="SAM" id="SignalP"/>
    </source>
</evidence>
<dbReference type="GeneID" id="129926944"/>
<keyword evidence="1" id="KW-0732">Signal</keyword>
<feature type="signal peptide" evidence="1">
    <location>
        <begin position="1"/>
        <end position="15"/>
    </location>
</feature>
<dbReference type="InterPro" id="IPR016187">
    <property type="entry name" value="CTDL_fold"/>
</dbReference>
<accession>A0A9W3AR18</accession>
<feature type="chain" id="PRO_5044702884" evidence="1">
    <location>
        <begin position="16"/>
        <end position="133"/>
    </location>
</feature>
<organism evidence="2 4">
    <name type="scientific">Biomphalaria glabrata</name>
    <name type="common">Bloodfluke planorb</name>
    <name type="synonym">Freshwater snail</name>
    <dbReference type="NCBI Taxonomy" id="6526"/>
    <lineage>
        <taxon>Eukaryota</taxon>
        <taxon>Metazoa</taxon>
        <taxon>Spiralia</taxon>
        <taxon>Lophotrochozoa</taxon>
        <taxon>Mollusca</taxon>
        <taxon>Gastropoda</taxon>
        <taxon>Heterobranchia</taxon>
        <taxon>Euthyneura</taxon>
        <taxon>Panpulmonata</taxon>
        <taxon>Hygrophila</taxon>
        <taxon>Lymnaeoidea</taxon>
        <taxon>Planorbidae</taxon>
        <taxon>Biomphalaria</taxon>
    </lineage>
</organism>
<evidence type="ECO:0000313" key="2">
    <source>
        <dbReference type="Proteomes" id="UP001165740"/>
    </source>
</evidence>